<dbReference type="GeneTree" id="ENSGT00530000063426"/>
<evidence type="ECO:0000259" key="7">
    <source>
        <dbReference type="Pfam" id="PF00326"/>
    </source>
</evidence>
<evidence type="ECO:0000313" key="10">
    <source>
        <dbReference type="Proteomes" id="UP000694580"/>
    </source>
</evidence>
<comment type="function">
    <text evidence="5">Serine peptidase whose precise substrate specificity remains unclear. Does not cleave peptides after a arginine or lysine residue. Regulates trans-Golgi network morphology and sorting by regulating the membrane binding of the AP-1 complex. May play a role in the regulation of synaptic vesicle exocytosis.</text>
</comment>
<evidence type="ECO:0000256" key="4">
    <source>
        <dbReference type="ARBA" id="ARBA00022825"/>
    </source>
</evidence>
<dbReference type="PRINTS" id="PR00862">
    <property type="entry name" value="PROLIGOPTASE"/>
</dbReference>
<name>A0AAY4D2T7_9TELE</name>
<evidence type="ECO:0000256" key="2">
    <source>
        <dbReference type="ARBA" id="ARBA00022670"/>
    </source>
</evidence>
<protein>
    <recommendedName>
        <fullName evidence="6">Prolyl endopeptidase</fullName>
        <ecNumber evidence="6">3.4.21.-</ecNumber>
    </recommendedName>
</protein>
<gene>
    <name evidence="9" type="primary">PREPL</name>
</gene>
<dbReference type="RefSeq" id="XP_028845881.1">
    <property type="nucleotide sequence ID" value="XM_028990048.1"/>
</dbReference>
<sequence length="687" mass="76607">MYQTVGSFLRRLSRSVRRSRLHPAASVAVKLHTANLQNAQFSKSQLPDYQALECWFKRRLETVYHRYSDIPDNTVVLGCDHVYIEDGGVIYRATRGLEELEPEEVLCADCVGEGNGSIQRVRISPNERVMAATVKTPHRDEAKCIVVRLDGHSVARQPVVILDQVFSFEWAADNLLLYSKQEGLKCHSVHRLDFNDSNIHSTLVYEEHDPEFFVEVGRSRDGRLLTLNCTSKSCSEVWVSDTATPHLPPALVQRRQPGLLYHVEHSADHVYILANTGPGQEYQLLRAPLSTTCLENWVPLFTPSPGSIIKDMELLQEHCVFTIRHPSGHLGLCTVSLKDPSSESFLKLPPWACSVEMQRNYILDRQTFQFLLSSPVCPPFPCVFSPATKQLVTDARPCIDYNTTRLEASSKDGTLVPLTLLHKPALAELKEMPLLVHVYGAYGLEINMSFSSEKRLLLDHGWALAYCHVRGGGERGLGWHRAGCLEAKQRGVEDLVACIQRLFHVGVSQPNLTALTARSAGAVLVGALCNQQPHLVRAVTLQAPFLDVLGTMQDPSHPLTIQEIGEWGDPLTNTHHRENIASYCPSHNITPQKYPSMLITAYSEDSRVPIAGVQTYVERLKAAIQNQSRQSLSESGAVTRIVLDLQPGGDHFGPEDFDLSLAESARQLAFLQMELGLDNPPSQQRCK</sequence>
<reference evidence="9" key="3">
    <citation type="submission" date="2025-09" db="UniProtKB">
        <authorList>
            <consortium name="Ensembl"/>
        </authorList>
    </citation>
    <scope>IDENTIFICATION</scope>
</reference>
<reference evidence="9 10" key="1">
    <citation type="submission" date="2020-06" db="EMBL/GenBank/DDBJ databases">
        <authorList>
            <consortium name="Wellcome Sanger Institute Data Sharing"/>
        </authorList>
    </citation>
    <scope>NUCLEOTIDE SEQUENCE [LARGE SCALE GENOMIC DNA]</scope>
</reference>
<dbReference type="GO" id="GO:0004252">
    <property type="term" value="F:serine-type endopeptidase activity"/>
    <property type="evidence" value="ECO:0007669"/>
    <property type="project" value="UniProtKB-UniRule"/>
</dbReference>
<evidence type="ECO:0000256" key="1">
    <source>
        <dbReference type="ARBA" id="ARBA00005228"/>
    </source>
</evidence>
<feature type="domain" description="Peptidase S9A N-terminal" evidence="8">
    <location>
        <begin position="90"/>
        <end position="325"/>
    </location>
</feature>
<dbReference type="SUPFAM" id="SSF53474">
    <property type="entry name" value="alpha/beta-Hydrolases"/>
    <property type="match status" value="1"/>
</dbReference>
<evidence type="ECO:0000256" key="3">
    <source>
        <dbReference type="ARBA" id="ARBA00022801"/>
    </source>
</evidence>
<dbReference type="Pfam" id="PF02897">
    <property type="entry name" value="Peptidase_S9_N"/>
    <property type="match status" value="1"/>
</dbReference>
<dbReference type="GO" id="GO:0005794">
    <property type="term" value="C:Golgi apparatus"/>
    <property type="evidence" value="ECO:0007669"/>
    <property type="project" value="TreeGrafter"/>
</dbReference>
<dbReference type="GO" id="GO:0005856">
    <property type="term" value="C:cytoskeleton"/>
    <property type="evidence" value="ECO:0007669"/>
    <property type="project" value="TreeGrafter"/>
</dbReference>
<dbReference type="Gene3D" id="3.40.50.1820">
    <property type="entry name" value="alpha/beta hydrolase"/>
    <property type="match status" value="1"/>
</dbReference>
<dbReference type="InterPro" id="IPR023302">
    <property type="entry name" value="Pept_S9A_N"/>
</dbReference>
<keyword evidence="10" id="KW-1185">Reference proteome</keyword>
<dbReference type="Proteomes" id="UP000694580">
    <property type="component" value="Chromosome 8"/>
</dbReference>
<dbReference type="SUPFAM" id="SSF50993">
    <property type="entry name" value="Peptidase/esterase 'gauge' domain"/>
    <property type="match status" value="1"/>
</dbReference>
<keyword evidence="4 6" id="KW-0720">Serine protease</keyword>
<dbReference type="PANTHER" id="PTHR11757">
    <property type="entry name" value="PROTEASE FAMILY S9A OLIGOPEPTIDASE"/>
    <property type="match status" value="1"/>
</dbReference>
<dbReference type="FunFam" id="3.40.50.1820:FF:000050">
    <property type="entry name" value="prolyl endopeptidase-like isoform X2"/>
    <property type="match status" value="1"/>
</dbReference>
<dbReference type="EC" id="3.4.21.-" evidence="6"/>
<dbReference type="PANTHER" id="PTHR11757:SF19">
    <property type="entry name" value="PROLYL ENDOPEPTIDASE-LIKE"/>
    <property type="match status" value="1"/>
</dbReference>
<evidence type="ECO:0000313" key="9">
    <source>
        <dbReference type="Ensembl" id="ENSDCDP00010039802.1"/>
    </source>
</evidence>
<keyword evidence="3 6" id="KW-0378">Hydrolase</keyword>
<keyword evidence="2 6" id="KW-0645">Protease</keyword>
<dbReference type="GeneID" id="114796133"/>
<accession>A0AAY4D2T7</accession>
<evidence type="ECO:0000256" key="6">
    <source>
        <dbReference type="RuleBase" id="RU368024"/>
    </source>
</evidence>
<dbReference type="Pfam" id="PF00326">
    <property type="entry name" value="Peptidase_S9"/>
    <property type="match status" value="1"/>
</dbReference>
<dbReference type="InterPro" id="IPR001375">
    <property type="entry name" value="Peptidase_S9_cat"/>
</dbReference>
<comment type="similarity">
    <text evidence="1 6">Belongs to the peptidase S9A family.</text>
</comment>
<proteinExistence type="inferred from homology"/>
<organism evidence="9 10">
    <name type="scientific">Denticeps clupeoides</name>
    <name type="common">denticle herring</name>
    <dbReference type="NCBI Taxonomy" id="299321"/>
    <lineage>
        <taxon>Eukaryota</taxon>
        <taxon>Metazoa</taxon>
        <taxon>Chordata</taxon>
        <taxon>Craniata</taxon>
        <taxon>Vertebrata</taxon>
        <taxon>Euteleostomi</taxon>
        <taxon>Actinopterygii</taxon>
        <taxon>Neopterygii</taxon>
        <taxon>Teleostei</taxon>
        <taxon>Clupei</taxon>
        <taxon>Clupeiformes</taxon>
        <taxon>Denticipitoidei</taxon>
        <taxon>Denticipitidae</taxon>
        <taxon>Denticeps</taxon>
    </lineage>
</organism>
<feature type="domain" description="Peptidase S9 prolyl oligopeptidase catalytic" evidence="7">
    <location>
        <begin position="449"/>
        <end position="673"/>
    </location>
</feature>
<dbReference type="Gene3D" id="2.130.10.120">
    <property type="entry name" value="Prolyl oligopeptidase, N-terminal domain"/>
    <property type="match status" value="1"/>
</dbReference>
<evidence type="ECO:0000256" key="5">
    <source>
        <dbReference type="ARBA" id="ARBA00045448"/>
    </source>
</evidence>
<dbReference type="AlphaFoldDB" id="A0AAY4D2T7"/>
<dbReference type="InterPro" id="IPR002470">
    <property type="entry name" value="Peptidase_S9A"/>
</dbReference>
<dbReference type="InterPro" id="IPR029058">
    <property type="entry name" value="AB_hydrolase_fold"/>
</dbReference>
<evidence type="ECO:0000259" key="8">
    <source>
        <dbReference type="Pfam" id="PF02897"/>
    </source>
</evidence>
<dbReference type="Ensembl" id="ENSDCDT00010049592.1">
    <property type="protein sequence ID" value="ENSDCDP00010039802.1"/>
    <property type="gene ID" value="ENSDCDG00010025517.1"/>
</dbReference>
<dbReference type="GO" id="GO:0006508">
    <property type="term" value="P:proteolysis"/>
    <property type="evidence" value="ECO:0007669"/>
    <property type="project" value="UniProtKB-KW"/>
</dbReference>
<dbReference type="InterPro" id="IPR051543">
    <property type="entry name" value="Serine_Peptidase_S9A"/>
</dbReference>
<reference evidence="9" key="2">
    <citation type="submission" date="2025-08" db="UniProtKB">
        <authorList>
            <consortium name="Ensembl"/>
        </authorList>
    </citation>
    <scope>IDENTIFICATION</scope>
</reference>